<dbReference type="Proteomes" id="UP000501090">
    <property type="component" value="Chromosome"/>
</dbReference>
<name>A0A6M9PLN3_9BURK</name>
<feature type="region of interest" description="Disordered" evidence="2">
    <location>
        <begin position="1"/>
        <end position="52"/>
    </location>
</feature>
<accession>A0A6M9PLN3</accession>
<protein>
    <submittedName>
        <fullName evidence="4">Uncharacterized protein</fullName>
    </submittedName>
</protein>
<feature type="transmembrane region" description="Helical" evidence="3">
    <location>
        <begin position="67"/>
        <end position="85"/>
    </location>
</feature>
<evidence type="ECO:0000256" key="2">
    <source>
        <dbReference type="SAM" id="MobiDB-lite"/>
    </source>
</evidence>
<keyword evidence="1" id="KW-0175">Coiled coil</keyword>
<dbReference type="RefSeq" id="WP_173959405.1">
    <property type="nucleotide sequence ID" value="NZ_CBCSCC010000001.1"/>
</dbReference>
<evidence type="ECO:0000313" key="4">
    <source>
        <dbReference type="EMBL" id="QKM59637.1"/>
    </source>
</evidence>
<dbReference type="AlphaFoldDB" id="A0A6M9PLN3"/>
<reference evidence="4 5" key="1">
    <citation type="submission" date="2018-04" db="EMBL/GenBank/DDBJ databases">
        <title>Polynucleobacter sp. UK-Long2-W17 genome.</title>
        <authorList>
            <person name="Hahn M.W."/>
        </authorList>
    </citation>
    <scope>NUCLEOTIDE SEQUENCE [LARGE SCALE GENOMIC DNA]</scope>
    <source>
        <strain evidence="4 5">UK-Long2-W17</strain>
    </source>
</reference>
<evidence type="ECO:0000256" key="3">
    <source>
        <dbReference type="SAM" id="Phobius"/>
    </source>
</evidence>
<keyword evidence="5" id="KW-1185">Reference proteome</keyword>
<sequence>MPPRHISPQSFDDILSELGDDPAIPDPHGIRKTTFPPRVDPPPQAKPPTSSFTTKSFELKGLNFSPVWIFGAIALFCTGAFFLYFDPTKSGAELEISALQSQLSGLKEEFEFSQNEWATEREDLYEILDEIEVSIHSLEVKTPTKMPQNKSSAIQYEAELHRWRYLGITRMGAVEHAFFHTGKATLMVHKGGLALGEWQLTQAAKEVAILTHPKGKSITFKSTQLE</sequence>
<keyword evidence="3" id="KW-0812">Transmembrane</keyword>
<dbReference type="KEGG" id="pard:DN92_00460"/>
<evidence type="ECO:0000256" key="1">
    <source>
        <dbReference type="SAM" id="Coils"/>
    </source>
</evidence>
<feature type="coiled-coil region" evidence="1">
    <location>
        <begin position="89"/>
        <end position="116"/>
    </location>
</feature>
<proteinExistence type="predicted"/>
<organism evidence="4 5">
    <name type="scientific">Polynucleobacter arcticus</name>
    <dbReference type="NCBI Taxonomy" id="1743165"/>
    <lineage>
        <taxon>Bacteria</taxon>
        <taxon>Pseudomonadati</taxon>
        <taxon>Pseudomonadota</taxon>
        <taxon>Betaproteobacteria</taxon>
        <taxon>Burkholderiales</taxon>
        <taxon>Burkholderiaceae</taxon>
        <taxon>Polynucleobacter</taxon>
    </lineage>
</organism>
<evidence type="ECO:0000313" key="5">
    <source>
        <dbReference type="Proteomes" id="UP000501090"/>
    </source>
</evidence>
<dbReference type="EMBL" id="CP028940">
    <property type="protein sequence ID" value="QKM59637.1"/>
    <property type="molecule type" value="Genomic_DNA"/>
</dbReference>
<keyword evidence="3" id="KW-0472">Membrane</keyword>
<keyword evidence="3" id="KW-1133">Transmembrane helix</keyword>
<gene>
    <name evidence="4" type="ORF">DN92_00460</name>
</gene>